<dbReference type="Pfam" id="PF13843">
    <property type="entry name" value="DDE_Tnp_1_7"/>
    <property type="match status" value="1"/>
</dbReference>
<dbReference type="Proteomes" id="UP000887116">
    <property type="component" value="Unassembled WGS sequence"/>
</dbReference>
<gene>
    <name evidence="2" type="primary">g.34901</name>
    <name evidence="2" type="ORF">TNCT_131411</name>
</gene>
<comment type="caution">
    <text evidence="2">The sequence shown here is derived from an EMBL/GenBank/DDBJ whole genome shotgun (WGS) entry which is preliminary data.</text>
</comment>
<dbReference type="AlphaFoldDB" id="A0A8X6GPE7"/>
<reference evidence="2" key="1">
    <citation type="submission" date="2020-07" db="EMBL/GenBank/DDBJ databases">
        <title>Multicomponent nature underlies the extraordinary mechanical properties of spider dragline silk.</title>
        <authorList>
            <person name="Kono N."/>
            <person name="Nakamura H."/>
            <person name="Mori M."/>
            <person name="Yoshida Y."/>
            <person name="Ohtoshi R."/>
            <person name="Malay A.D."/>
            <person name="Moran D.A.P."/>
            <person name="Tomita M."/>
            <person name="Numata K."/>
            <person name="Arakawa K."/>
        </authorList>
    </citation>
    <scope>NUCLEOTIDE SEQUENCE</scope>
</reference>
<proteinExistence type="predicted"/>
<sequence>MSKRFRRENFWDKTEAIRELLKDLSDDENFISEDELEMKILLKSKIMNLQTVIEKKSDGLFCVCMDEIWDDFIKNCVDSYKPGSYVTIDEQLLAFRGRCPFRMCIPNKPAKHGIKIVMMCDEEQIIWLRQHLIWVRILKPKVFLHRLTSSKS</sequence>
<keyword evidence="3" id="KW-1185">Reference proteome</keyword>
<organism evidence="2 3">
    <name type="scientific">Trichonephila clavata</name>
    <name type="common">Joro spider</name>
    <name type="synonym">Nephila clavata</name>
    <dbReference type="NCBI Taxonomy" id="2740835"/>
    <lineage>
        <taxon>Eukaryota</taxon>
        <taxon>Metazoa</taxon>
        <taxon>Ecdysozoa</taxon>
        <taxon>Arthropoda</taxon>
        <taxon>Chelicerata</taxon>
        <taxon>Arachnida</taxon>
        <taxon>Araneae</taxon>
        <taxon>Araneomorphae</taxon>
        <taxon>Entelegynae</taxon>
        <taxon>Araneoidea</taxon>
        <taxon>Nephilidae</taxon>
        <taxon>Trichonephila</taxon>
    </lineage>
</organism>
<feature type="domain" description="PiggyBac transposable element-derived protein" evidence="1">
    <location>
        <begin position="67"/>
        <end position="127"/>
    </location>
</feature>
<dbReference type="OrthoDB" id="10057959at2759"/>
<dbReference type="PANTHER" id="PTHR46599:SF6">
    <property type="entry name" value="DUAL SPECIFICITY PHOSPHATASE 26"/>
    <property type="match status" value="1"/>
</dbReference>
<protein>
    <submittedName>
        <fullName evidence="2">DDE_Tnp_1_7 domain-containing protein</fullName>
    </submittedName>
</protein>
<accession>A0A8X6GPE7</accession>
<evidence type="ECO:0000313" key="2">
    <source>
        <dbReference type="EMBL" id="GFQ86803.1"/>
    </source>
</evidence>
<dbReference type="EMBL" id="BMAO01033070">
    <property type="protein sequence ID" value="GFQ86803.1"/>
    <property type="molecule type" value="Genomic_DNA"/>
</dbReference>
<evidence type="ECO:0000313" key="3">
    <source>
        <dbReference type="Proteomes" id="UP000887116"/>
    </source>
</evidence>
<name>A0A8X6GPE7_TRICU</name>
<evidence type="ECO:0000259" key="1">
    <source>
        <dbReference type="Pfam" id="PF13843"/>
    </source>
</evidence>
<dbReference type="PANTHER" id="PTHR46599">
    <property type="entry name" value="PIGGYBAC TRANSPOSABLE ELEMENT-DERIVED PROTEIN 4"/>
    <property type="match status" value="1"/>
</dbReference>
<dbReference type="InterPro" id="IPR029526">
    <property type="entry name" value="PGBD"/>
</dbReference>